<organism evidence="2 3">
    <name type="scientific">Diploscapter pachys</name>
    <dbReference type="NCBI Taxonomy" id="2018661"/>
    <lineage>
        <taxon>Eukaryota</taxon>
        <taxon>Metazoa</taxon>
        <taxon>Ecdysozoa</taxon>
        <taxon>Nematoda</taxon>
        <taxon>Chromadorea</taxon>
        <taxon>Rhabditida</taxon>
        <taxon>Rhabditina</taxon>
        <taxon>Rhabditomorpha</taxon>
        <taxon>Rhabditoidea</taxon>
        <taxon>Rhabditidae</taxon>
        <taxon>Diploscapter</taxon>
    </lineage>
</organism>
<dbReference type="Pfam" id="PF01187">
    <property type="entry name" value="MIF"/>
    <property type="match status" value="1"/>
</dbReference>
<reference evidence="2 3" key="1">
    <citation type="journal article" date="2017" name="Curr. Biol.">
        <title>Genome architecture and evolution of a unichromosomal asexual nematode.</title>
        <authorList>
            <person name="Fradin H."/>
            <person name="Zegar C."/>
            <person name="Gutwein M."/>
            <person name="Lucas J."/>
            <person name="Kovtun M."/>
            <person name="Corcoran D."/>
            <person name="Baugh L.R."/>
            <person name="Kiontke K."/>
            <person name="Gunsalus K."/>
            <person name="Fitch D.H."/>
            <person name="Piano F."/>
        </authorList>
    </citation>
    <scope>NUCLEOTIDE SEQUENCE [LARGE SCALE GENOMIC DNA]</scope>
    <source>
        <strain evidence="2">PF1309</strain>
    </source>
</reference>
<name>A0A2A2JCB4_9BILA</name>
<evidence type="ECO:0000313" key="3">
    <source>
        <dbReference type="Proteomes" id="UP000218231"/>
    </source>
</evidence>
<dbReference type="Gene3D" id="3.30.429.10">
    <property type="entry name" value="Macrophage Migration Inhibitory Factor"/>
    <property type="match status" value="1"/>
</dbReference>
<dbReference type="OrthoDB" id="255819at2759"/>
<evidence type="ECO:0000313" key="2">
    <source>
        <dbReference type="EMBL" id="PAV59254.1"/>
    </source>
</evidence>
<dbReference type="Proteomes" id="UP000218231">
    <property type="component" value="Unassembled WGS sequence"/>
</dbReference>
<accession>A0A2A2JCB4</accession>
<protein>
    <submittedName>
        <fullName evidence="2">Uncharacterized protein</fullName>
    </submittedName>
</protein>
<dbReference type="GO" id="GO:0005615">
    <property type="term" value="C:extracellular space"/>
    <property type="evidence" value="ECO:0007669"/>
    <property type="project" value="TreeGrafter"/>
</dbReference>
<dbReference type="InterPro" id="IPR001398">
    <property type="entry name" value="Macrophage_inhib_fac"/>
</dbReference>
<comment type="caution">
    <text evidence="2">The sequence shown here is derived from an EMBL/GenBank/DDBJ whole genome shotgun (WGS) entry which is preliminary data.</text>
</comment>
<dbReference type="EMBL" id="LIAE01010538">
    <property type="protein sequence ID" value="PAV59254.1"/>
    <property type="molecule type" value="Genomic_DNA"/>
</dbReference>
<dbReference type="AlphaFoldDB" id="A0A2A2JCB4"/>
<dbReference type="STRING" id="2018661.A0A2A2JCB4"/>
<dbReference type="PANTHER" id="PTHR11954">
    <property type="entry name" value="D-DOPACHROME DECARBOXYLASE"/>
    <property type="match status" value="1"/>
</dbReference>
<dbReference type="GO" id="GO:0005125">
    <property type="term" value="F:cytokine activity"/>
    <property type="evidence" value="ECO:0007669"/>
    <property type="project" value="TreeGrafter"/>
</dbReference>
<sequence length="135" mass="14970">MPICEVETNIPSDKVPKEFEFQLTDLLADSMGKPKWSIGVIINAGKRLIHGGTADPVAITTIRSIGKVSAEENIKHMKRITEFYSQQLGLPAEKLILTSISFAFIYYKNQVFVNFVDLQPHCVGINGTTVAEAFK</sequence>
<comment type="similarity">
    <text evidence="1">Belongs to the MIF family.</text>
</comment>
<dbReference type="SUPFAM" id="SSF55331">
    <property type="entry name" value="Tautomerase/MIF"/>
    <property type="match status" value="1"/>
</dbReference>
<dbReference type="GO" id="GO:0050178">
    <property type="term" value="F:phenylpyruvate tautomerase activity"/>
    <property type="evidence" value="ECO:0007669"/>
    <property type="project" value="TreeGrafter"/>
</dbReference>
<dbReference type="PANTHER" id="PTHR11954:SF37">
    <property type="entry name" value="MIF-LIKE PROTEIN MIF-2"/>
    <property type="match status" value="1"/>
</dbReference>
<evidence type="ECO:0000256" key="1">
    <source>
        <dbReference type="ARBA" id="ARBA00005851"/>
    </source>
</evidence>
<keyword evidence="3" id="KW-1185">Reference proteome</keyword>
<dbReference type="InterPro" id="IPR019829">
    <property type="entry name" value="Macrophage_inhib_fac_CS"/>
</dbReference>
<proteinExistence type="inferred from homology"/>
<dbReference type="PROSITE" id="PS01158">
    <property type="entry name" value="MIF"/>
    <property type="match status" value="1"/>
</dbReference>
<gene>
    <name evidence="2" type="ORF">WR25_09897</name>
</gene>
<dbReference type="InterPro" id="IPR014347">
    <property type="entry name" value="Tautomerase/MIF_sf"/>
</dbReference>